<protein>
    <submittedName>
        <fullName evidence="1">Uncharacterized protein</fullName>
    </submittedName>
</protein>
<evidence type="ECO:0000313" key="1">
    <source>
        <dbReference type="EMBL" id="JAE09406.1"/>
    </source>
</evidence>
<reference evidence="1" key="1">
    <citation type="submission" date="2014-09" db="EMBL/GenBank/DDBJ databases">
        <authorList>
            <person name="Magalhaes I.L.F."/>
            <person name="Oliveira U."/>
            <person name="Santos F.R."/>
            <person name="Vidigal T.H.D.A."/>
            <person name="Brescovit A.D."/>
            <person name="Santos A.J."/>
        </authorList>
    </citation>
    <scope>NUCLEOTIDE SEQUENCE</scope>
    <source>
        <tissue evidence="1">Shoot tissue taken approximately 20 cm above the soil surface</tissue>
    </source>
</reference>
<sequence length="33" mass="4026">MDILKYCCKFCSIWNLTTYQMKHIVNSFFSFVN</sequence>
<accession>A0A0A9FGZ7</accession>
<dbReference type="AlphaFoldDB" id="A0A0A9FGZ7"/>
<proteinExistence type="predicted"/>
<name>A0A0A9FGZ7_ARUDO</name>
<dbReference type="EMBL" id="GBRH01188490">
    <property type="protein sequence ID" value="JAE09406.1"/>
    <property type="molecule type" value="Transcribed_RNA"/>
</dbReference>
<reference evidence="1" key="2">
    <citation type="journal article" date="2015" name="Data Brief">
        <title>Shoot transcriptome of the giant reed, Arundo donax.</title>
        <authorList>
            <person name="Barrero R.A."/>
            <person name="Guerrero F.D."/>
            <person name="Moolhuijzen P."/>
            <person name="Goolsby J.A."/>
            <person name="Tidwell J."/>
            <person name="Bellgard S.E."/>
            <person name="Bellgard M.I."/>
        </authorList>
    </citation>
    <scope>NUCLEOTIDE SEQUENCE</scope>
    <source>
        <tissue evidence="1">Shoot tissue taken approximately 20 cm above the soil surface</tissue>
    </source>
</reference>
<organism evidence="1">
    <name type="scientific">Arundo donax</name>
    <name type="common">Giant reed</name>
    <name type="synonym">Donax arundinaceus</name>
    <dbReference type="NCBI Taxonomy" id="35708"/>
    <lineage>
        <taxon>Eukaryota</taxon>
        <taxon>Viridiplantae</taxon>
        <taxon>Streptophyta</taxon>
        <taxon>Embryophyta</taxon>
        <taxon>Tracheophyta</taxon>
        <taxon>Spermatophyta</taxon>
        <taxon>Magnoliopsida</taxon>
        <taxon>Liliopsida</taxon>
        <taxon>Poales</taxon>
        <taxon>Poaceae</taxon>
        <taxon>PACMAD clade</taxon>
        <taxon>Arundinoideae</taxon>
        <taxon>Arundineae</taxon>
        <taxon>Arundo</taxon>
    </lineage>
</organism>